<dbReference type="InterPro" id="IPR022742">
    <property type="entry name" value="Hydrolase_4"/>
</dbReference>
<dbReference type="AlphaFoldDB" id="A0A231UU17"/>
<dbReference type="InterPro" id="IPR029058">
    <property type="entry name" value="AB_hydrolase_fold"/>
</dbReference>
<feature type="region of interest" description="Disordered" evidence="1">
    <location>
        <begin position="330"/>
        <end position="349"/>
    </location>
</feature>
<name>A0A231UU17_9HYPH</name>
<dbReference type="PANTHER" id="PTHR43265:SF1">
    <property type="entry name" value="ESTERASE ESTD"/>
    <property type="match status" value="1"/>
</dbReference>
<dbReference type="Gene3D" id="3.40.50.1820">
    <property type="entry name" value="alpha/beta hydrolase"/>
    <property type="match status" value="1"/>
</dbReference>
<gene>
    <name evidence="3" type="ORF">B7H23_14830</name>
</gene>
<evidence type="ECO:0000313" key="3">
    <source>
        <dbReference type="EMBL" id="OXS99427.1"/>
    </source>
</evidence>
<dbReference type="SUPFAM" id="SSF53474">
    <property type="entry name" value="alpha/beta-Hydrolases"/>
    <property type="match status" value="1"/>
</dbReference>
<dbReference type="InterPro" id="IPR053145">
    <property type="entry name" value="AB_hydrolase_Est10"/>
</dbReference>
<protein>
    <submittedName>
        <fullName evidence="3">Alpha/beta hydrolase</fullName>
    </submittedName>
</protein>
<evidence type="ECO:0000313" key="4">
    <source>
        <dbReference type="Proteomes" id="UP000215405"/>
    </source>
</evidence>
<dbReference type="EMBL" id="NBYO01000003">
    <property type="protein sequence ID" value="OXS99427.1"/>
    <property type="molecule type" value="Genomic_DNA"/>
</dbReference>
<dbReference type="PANTHER" id="PTHR43265">
    <property type="entry name" value="ESTERASE ESTD"/>
    <property type="match status" value="1"/>
</dbReference>
<evidence type="ECO:0000259" key="2">
    <source>
        <dbReference type="Pfam" id="PF12146"/>
    </source>
</evidence>
<reference evidence="4" key="1">
    <citation type="journal article" date="2017" name="Int. J. Syst. Evol. Microbiol.">
        <title>Notoacmeibacter marinus gen. nov., sp. nov., isolated from the gut of a limpet and proposal of Notoacmeibacteraceae fam. nov. in the order Rhizobiales of the class Alphaproteobacteria.</title>
        <authorList>
            <person name="Huang Z."/>
            <person name="Guo F."/>
            <person name="Lai Q."/>
        </authorList>
    </citation>
    <scope>NUCLEOTIDE SEQUENCE [LARGE SCALE GENOMIC DNA]</scope>
    <source>
        <strain evidence="4">XMTR2A4</strain>
    </source>
</reference>
<dbReference type="GO" id="GO:0052689">
    <property type="term" value="F:carboxylic ester hydrolase activity"/>
    <property type="evidence" value="ECO:0007669"/>
    <property type="project" value="TreeGrafter"/>
</dbReference>
<dbReference type="Proteomes" id="UP000215405">
    <property type="component" value="Unassembled WGS sequence"/>
</dbReference>
<comment type="caution">
    <text evidence="3">The sequence shown here is derived from an EMBL/GenBank/DDBJ whole genome shotgun (WGS) entry which is preliminary data.</text>
</comment>
<dbReference type="Pfam" id="PF12146">
    <property type="entry name" value="Hydrolase_4"/>
    <property type="match status" value="1"/>
</dbReference>
<keyword evidence="4" id="KW-1185">Reference proteome</keyword>
<proteinExistence type="predicted"/>
<evidence type="ECO:0000256" key="1">
    <source>
        <dbReference type="SAM" id="MobiDB-lite"/>
    </source>
</evidence>
<sequence>MLVGICLVAVASLAFWRVLDHDLDRRASEPFGFSVGRVELTGTLWLPDGTVQAGVVLVHGDGPQDRSSAGGYAPLVNNLLDAGIAVASWDKPGIGGSTGHWLDQSMADRAAEARAALALLDRKLDGISIGALGFSQAGWVLPKLNRSDVDFLVLVGPAVSWRMQGRYYNRMRLLRQGADNAEIEQALAREAIANERFFGSKSRFEPNKDVTGLGEDRWSFIRRNRDQDAREDLGRLDMPLLAIWGAEDLNVDASGDAAIYREVVGSGPPGTRIVLVANATHGLLKAEPYNWQLVEQWPWHAKLRFLVEGRYAFASGALDRIGEWILKQGSDEPVSPNDSALPGRSIEAE</sequence>
<feature type="domain" description="Serine aminopeptidase S33" evidence="2">
    <location>
        <begin position="51"/>
        <end position="284"/>
    </location>
</feature>
<organism evidence="3 4">
    <name type="scientific">Notoacmeibacter marinus</name>
    <dbReference type="NCBI Taxonomy" id="1876515"/>
    <lineage>
        <taxon>Bacteria</taxon>
        <taxon>Pseudomonadati</taxon>
        <taxon>Pseudomonadota</taxon>
        <taxon>Alphaproteobacteria</taxon>
        <taxon>Hyphomicrobiales</taxon>
        <taxon>Notoacmeibacteraceae</taxon>
        <taxon>Notoacmeibacter</taxon>
    </lineage>
</organism>
<keyword evidence="3" id="KW-0378">Hydrolase</keyword>
<accession>A0A231UU17</accession>